<reference evidence="1" key="1">
    <citation type="submission" date="2023-07" db="EMBL/GenBank/DDBJ databases">
        <title>draft genome sequence of fig (Ficus carica).</title>
        <authorList>
            <person name="Takahashi T."/>
            <person name="Nishimura K."/>
        </authorList>
    </citation>
    <scope>NUCLEOTIDE SEQUENCE</scope>
</reference>
<accession>A0AA88CXY3</accession>
<dbReference type="SUPFAM" id="SSF53756">
    <property type="entry name" value="UDP-Glycosyltransferase/glycogen phosphorylase"/>
    <property type="match status" value="1"/>
</dbReference>
<keyword evidence="2" id="KW-1185">Reference proteome</keyword>
<dbReference type="Gene3D" id="3.40.50.2000">
    <property type="entry name" value="Glycogen Phosphorylase B"/>
    <property type="match status" value="1"/>
</dbReference>
<dbReference type="AlphaFoldDB" id="A0AA88CXY3"/>
<proteinExistence type="predicted"/>
<dbReference type="Proteomes" id="UP001187192">
    <property type="component" value="Unassembled WGS sequence"/>
</dbReference>
<dbReference type="EMBL" id="BTGU01000009">
    <property type="protein sequence ID" value="GMN39188.1"/>
    <property type="molecule type" value="Genomic_DNA"/>
</dbReference>
<sequence length="161" mass="18350">MEMQDTTTNPKSHAIIVAFCLQGHAISTVHLSPSSHQEASPSPSSTLKRQTLITMLKQHDAKSEDQQSENIFVGEQNSSLDIRYIMVSDEFPIKFDRFANKEEYHEGQLNVLPNHVDKLVGDIVRDDPSVSFLIGDTFYIWTSQSAKKFKIVSVSFWTQWF</sequence>
<organism evidence="1 2">
    <name type="scientific">Ficus carica</name>
    <name type="common">Common fig</name>
    <dbReference type="NCBI Taxonomy" id="3494"/>
    <lineage>
        <taxon>Eukaryota</taxon>
        <taxon>Viridiplantae</taxon>
        <taxon>Streptophyta</taxon>
        <taxon>Embryophyta</taxon>
        <taxon>Tracheophyta</taxon>
        <taxon>Spermatophyta</taxon>
        <taxon>Magnoliopsida</taxon>
        <taxon>eudicotyledons</taxon>
        <taxon>Gunneridae</taxon>
        <taxon>Pentapetalae</taxon>
        <taxon>rosids</taxon>
        <taxon>fabids</taxon>
        <taxon>Rosales</taxon>
        <taxon>Moraceae</taxon>
        <taxon>Ficeae</taxon>
        <taxon>Ficus</taxon>
    </lineage>
</organism>
<evidence type="ECO:0000313" key="2">
    <source>
        <dbReference type="Proteomes" id="UP001187192"/>
    </source>
</evidence>
<name>A0AA88CXY3_FICCA</name>
<protein>
    <submittedName>
        <fullName evidence="1">Uncharacterized protein</fullName>
    </submittedName>
</protein>
<comment type="caution">
    <text evidence="1">The sequence shown here is derived from an EMBL/GenBank/DDBJ whole genome shotgun (WGS) entry which is preliminary data.</text>
</comment>
<gene>
    <name evidence="1" type="ORF">TIFTF001_008417</name>
</gene>
<evidence type="ECO:0000313" key="1">
    <source>
        <dbReference type="EMBL" id="GMN39188.1"/>
    </source>
</evidence>